<name>A0AC61L6H2_9EURY</name>
<comment type="caution">
    <text evidence="1">The sequence shown here is derived from an EMBL/GenBank/DDBJ whole genome shotgun (WGS) entry which is preliminary data.</text>
</comment>
<dbReference type="Proteomes" id="UP000248329">
    <property type="component" value="Unassembled WGS sequence"/>
</dbReference>
<dbReference type="EMBL" id="PQXF01000002">
    <property type="protein sequence ID" value="PXF61907.1"/>
    <property type="molecule type" value="Genomic_DNA"/>
</dbReference>
<sequence>MNCPVCGTEMKEMERYDVDIDICPQCKGVWLDRGEIDKIARAESSYSRDYERKPHKGRKKKGFLEDLLDF</sequence>
<reference evidence="1" key="1">
    <citation type="submission" date="2018-01" db="EMBL/GenBank/DDBJ databases">
        <authorList>
            <person name="Krukenberg V."/>
        </authorList>
    </citation>
    <scope>NUCLEOTIDE SEQUENCE</scope>
    <source>
        <strain evidence="1">E20ANME2</strain>
    </source>
</reference>
<evidence type="ECO:0000313" key="2">
    <source>
        <dbReference type="Proteomes" id="UP000248329"/>
    </source>
</evidence>
<gene>
    <name evidence="1" type="ORF">C4B59_01380</name>
</gene>
<accession>A0AC61L6H2</accession>
<protein>
    <submittedName>
        <fullName evidence="1">Uncharacterized protein</fullName>
    </submittedName>
</protein>
<organism evidence="1 2">
    <name type="scientific">Candidatus Methanogaster sp</name>
    <dbReference type="NCBI Taxonomy" id="3386292"/>
    <lineage>
        <taxon>Archaea</taxon>
        <taxon>Methanobacteriati</taxon>
        <taxon>Methanobacteriota</taxon>
        <taxon>Stenosarchaea group</taxon>
        <taxon>Methanomicrobia</taxon>
        <taxon>Methanosarcinales</taxon>
        <taxon>ANME-2 cluster</taxon>
        <taxon>Candidatus Methanogasteraceae</taxon>
        <taxon>Candidatus Methanogaster</taxon>
    </lineage>
</organism>
<proteinExistence type="predicted"/>
<evidence type="ECO:0000313" key="1">
    <source>
        <dbReference type="EMBL" id="PXF61907.1"/>
    </source>
</evidence>